<dbReference type="RefSeq" id="WP_043910063.1">
    <property type="nucleotide sequence ID" value="NZ_JXZB01000002.1"/>
</dbReference>
<gene>
    <name evidence="2" type="ORF">TR51_09395</name>
</gene>
<dbReference type="AlphaFoldDB" id="A0A0D0Q0K9"/>
<evidence type="ECO:0000256" key="1">
    <source>
        <dbReference type="SAM" id="Phobius"/>
    </source>
</evidence>
<keyword evidence="3" id="KW-1185">Reference proteome</keyword>
<dbReference type="PATRIC" id="fig|2064.6.peg.1994"/>
<name>A0A0D0Q0K9_KITGR</name>
<feature type="transmembrane region" description="Helical" evidence="1">
    <location>
        <begin position="20"/>
        <end position="42"/>
    </location>
</feature>
<accession>A0A0D0Q0K9</accession>
<protein>
    <submittedName>
        <fullName evidence="2">Uncharacterized protein</fullName>
    </submittedName>
</protein>
<keyword evidence="1" id="KW-0472">Membrane</keyword>
<organism evidence="2 3">
    <name type="scientific">Kitasatospora griseola</name>
    <name type="common">Streptomyces griseolosporeus</name>
    <dbReference type="NCBI Taxonomy" id="2064"/>
    <lineage>
        <taxon>Bacteria</taxon>
        <taxon>Bacillati</taxon>
        <taxon>Actinomycetota</taxon>
        <taxon>Actinomycetes</taxon>
        <taxon>Kitasatosporales</taxon>
        <taxon>Streptomycetaceae</taxon>
        <taxon>Kitasatospora</taxon>
    </lineage>
</organism>
<comment type="caution">
    <text evidence="2">The sequence shown here is derived from an EMBL/GenBank/DDBJ whole genome shotgun (WGS) entry which is preliminary data.</text>
</comment>
<evidence type="ECO:0000313" key="3">
    <source>
        <dbReference type="Proteomes" id="UP000032066"/>
    </source>
</evidence>
<dbReference type="EMBL" id="JXZB01000002">
    <property type="protein sequence ID" value="KIQ64498.1"/>
    <property type="molecule type" value="Genomic_DNA"/>
</dbReference>
<sequence length="67" mass="7088">MFTGVVRQLAACQRAVVVSLALVPVVLVTVACLPAVLVLPVFPGGMQRLGALLASLRRWTDTVLSRS</sequence>
<evidence type="ECO:0000313" key="2">
    <source>
        <dbReference type="EMBL" id="KIQ64498.1"/>
    </source>
</evidence>
<dbReference type="Proteomes" id="UP000032066">
    <property type="component" value="Unassembled WGS sequence"/>
</dbReference>
<keyword evidence="1" id="KW-0812">Transmembrane</keyword>
<keyword evidence="1" id="KW-1133">Transmembrane helix</keyword>
<proteinExistence type="predicted"/>
<dbReference type="PROSITE" id="PS51257">
    <property type="entry name" value="PROKAR_LIPOPROTEIN"/>
    <property type="match status" value="1"/>
</dbReference>
<reference evidence="2 3" key="1">
    <citation type="submission" date="2015-02" db="EMBL/GenBank/DDBJ databases">
        <title>Draft genome sequence of Kitasatospora griseola MF730-N6, a bafilomycin, terpentecin and satosporin producer.</title>
        <authorList>
            <person name="Arens J.C."/>
            <person name="Haltli B."/>
            <person name="Kerr R.G."/>
        </authorList>
    </citation>
    <scope>NUCLEOTIDE SEQUENCE [LARGE SCALE GENOMIC DNA]</scope>
    <source>
        <strain evidence="2 3">MF730-N6</strain>
    </source>
</reference>